<dbReference type="GO" id="GO:0043103">
    <property type="term" value="P:hypoxanthine salvage"/>
    <property type="evidence" value="ECO:0007669"/>
    <property type="project" value="UniProtKB-UniRule"/>
</dbReference>
<dbReference type="Pfam" id="PF00962">
    <property type="entry name" value="A_deaminase"/>
    <property type="match status" value="1"/>
</dbReference>
<dbReference type="OrthoDB" id="105475at2"/>
<dbReference type="EMBL" id="RJLM01000006">
    <property type="protein sequence ID" value="RWX54596.1"/>
    <property type="molecule type" value="Genomic_DNA"/>
</dbReference>
<dbReference type="EC" id="3.5.4.2" evidence="5"/>
<dbReference type="InterPro" id="IPR028892">
    <property type="entry name" value="ADE"/>
</dbReference>
<organism evidence="7 8">
    <name type="scientific">Photobacterium chitinilyticum</name>
    <dbReference type="NCBI Taxonomy" id="2485123"/>
    <lineage>
        <taxon>Bacteria</taxon>
        <taxon>Pseudomonadati</taxon>
        <taxon>Pseudomonadota</taxon>
        <taxon>Gammaproteobacteria</taxon>
        <taxon>Vibrionales</taxon>
        <taxon>Vibrionaceae</taxon>
        <taxon>Photobacterium</taxon>
    </lineage>
</organism>
<dbReference type="PANTHER" id="PTHR43114:SF6">
    <property type="entry name" value="ADENINE DEAMINASE"/>
    <property type="match status" value="1"/>
</dbReference>
<evidence type="ECO:0000256" key="1">
    <source>
        <dbReference type="ARBA" id="ARBA00022723"/>
    </source>
</evidence>
<evidence type="ECO:0000259" key="6">
    <source>
        <dbReference type="Pfam" id="PF00962"/>
    </source>
</evidence>
<dbReference type="PANTHER" id="PTHR43114">
    <property type="entry name" value="ADENINE DEAMINASE"/>
    <property type="match status" value="1"/>
</dbReference>
<sequence>MEGFIRALPKVELHLHIEGTLAPEMMYEMAKRNQVTLPYQTVADVRAAYEFSDLPSFFSLYNLGISVLRTEQDFYDLTWAYLECCKNDHVLHTEISFDPQLHTRRGVAFATVVNGILRALQAGYSTLGISNRLIMCFQRDLSEQDALETLQQAMPYKDKIIAVGLDSSEQENPLEKFTQVFEMARQAGFLTVAHAGEYGPVANIWSAIEQLQVSRVDHGIRCTDDDELVEHLVSSRTPLTVCPLSNVKLGVFSKMSEHNIAALLERGVCVTINSDDPAYCGGYMTDNFMAVANAFKLSKPEMAKFSWNAIEASFLIPDEKTALQARLQHYLDLNFRPII</sequence>
<reference evidence="7 8" key="1">
    <citation type="submission" date="2018-11" db="EMBL/GenBank/DDBJ databases">
        <title>Photobacterium sp. BEI247 sp. nov., a marine bacterium isolated from Yongle Blue Hole in the South China Sea.</title>
        <authorList>
            <person name="Wang X."/>
        </authorList>
    </citation>
    <scope>NUCLEOTIDE SEQUENCE [LARGE SCALE GENOMIC DNA]</scope>
    <source>
        <strain evidence="8">BEI247</strain>
    </source>
</reference>
<accession>A0A3S3RGC0</accession>
<keyword evidence="2 5" id="KW-0378">Hydrolase</keyword>
<gene>
    <name evidence="7" type="ORF">EDI28_16010</name>
</gene>
<dbReference type="NCBIfam" id="NF006850">
    <property type="entry name" value="PRK09358.1-6"/>
    <property type="match status" value="1"/>
</dbReference>
<keyword evidence="1 5" id="KW-0479">Metal-binding</keyword>
<comment type="function">
    <text evidence="5">Catalyzes the hydrolytic deamination of adenine to hypoxanthine. Plays an important role in the purine salvage pathway and in nitrogen catabolism.</text>
</comment>
<protein>
    <recommendedName>
        <fullName evidence="5">Adenine deaminase</fullName>
        <shortName evidence="5">ADE</shortName>
        <ecNumber evidence="5">3.5.4.2</ecNumber>
    </recommendedName>
    <alternativeName>
        <fullName evidence="5">Adenine aminohydrolase</fullName>
        <shortName evidence="5">AAH</shortName>
    </alternativeName>
</protein>
<dbReference type="InterPro" id="IPR001365">
    <property type="entry name" value="A_deaminase_dom"/>
</dbReference>
<name>A0A3S3RGC0_9GAMM</name>
<dbReference type="GO" id="GO:0000034">
    <property type="term" value="F:adenine deaminase activity"/>
    <property type="evidence" value="ECO:0007669"/>
    <property type="project" value="UniProtKB-UniRule"/>
</dbReference>
<evidence type="ECO:0000313" key="8">
    <source>
        <dbReference type="Proteomes" id="UP000287563"/>
    </source>
</evidence>
<dbReference type="GO" id="GO:0005829">
    <property type="term" value="C:cytosol"/>
    <property type="evidence" value="ECO:0007669"/>
    <property type="project" value="TreeGrafter"/>
</dbReference>
<evidence type="ECO:0000256" key="3">
    <source>
        <dbReference type="ARBA" id="ARBA00022833"/>
    </source>
</evidence>
<feature type="binding site" evidence="5">
    <location>
        <position position="194"/>
    </location>
    <ligand>
        <name>Zn(2+)</name>
        <dbReference type="ChEBI" id="CHEBI:29105"/>
        <note>catalytic</note>
    </ligand>
</feature>
<evidence type="ECO:0000256" key="2">
    <source>
        <dbReference type="ARBA" id="ARBA00022801"/>
    </source>
</evidence>
<comment type="caution">
    <text evidence="7">The sequence shown here is derived from an EMBL/GenBank/DDBJ whole genome shotgun (WGS) entry which is preliminary data.</text>
</comment>
<dbReference type="GO" id="GO:0009117">
    <property type="term" value="P:nucleotide metabolic process"/>
    <property type="evidence" value="ECO:0007669"/>
    <property type="project" value="UniProtKB-KW"/>
</dbReference>
<comment type="similarity">
    <text evidence="5">Belongs to the metallo-dependent hydrolases superfamily. Adenosine and AMP deaminases family. Adenine deaminase type 2 subfamily.</text>
</comment>
<feature type="site" description="Important for catalytic activity" evidence="5">
    <location>
        <position position="218"/>
    </location>
</feature>
<evidence type="ECO:0000256" key="5">
    <source>
        <dbReference type="HAMAP-Rule" id="MF_01962"/>
    </source>
</evidence>
<feature type="binding site" evidence="5">
    <location>
        <position position="14"/>
    </location>
    <ligand>
        <name>Zn(2+)</name>
        <dbReference type="ChEBI" id="CHEBI:29105"/>
        <note>catalytic</note>
    </ligand>
</feature>
<feature type="active site" description="Proton donor" evidence="5">
    <location>
        <position position="197"/>
    </location>
</feature>
<feature type="domain" description="Adenosine deaminase" evidence="6">
    <location>
        <begin position="9"/>
        <end position="328"/>
    </location>
</feature>
<dbReference type="GO" id="GO:0006146">
    <property type="term" value="P:adenine catabolic process"/>
    <property type="evidence" value="ECO:0007669"/>
    <property type="project" value="UniProtKB-UniRule"/>
</dbReference>
<comment type="cofactor">
    <cofactor evidence="5">
        <name>Zn(2+)</name>
        <dbReference type="ChEBI" id="CHEBI:29105"/>
    </cofactor>
    <text evidence="5">Binds 1 zinc ion per subunit.</text>
</comment>
<dbReference type="SUPFAM" id="SSF51556">
    <property type="entry name" value="Metallo-dependent hydrolases"/>
    <property type="match status" value="1"/>
</dbReference>
<feature type="binding site" evidence="5">
    <location>
        <position position="276"/>
    </location>
    <ligand>
        <name>substrate</name>
    </ligand>
</feature>
<dbReference type="InterPro" id="IPR032466">
    <property type="entry name" value="Metal_Hydrolase"/>
</dbReference>
<evidence type="ECO:0000256" key="4">
    <source>
        <dbReference type="ARBA" id="ARBA00023080"/>
    </source>
</evidence>
<dbReference type="Gene3D" id="3.20.20.140">
    <property type="entry name" value="Metal-dependent hydrolases"/>
    <property type="match status" value="1"/>
</dbReference>
<comment type="catalytic activity">
    <reaction evidence="5">
        <text>adenine + H2O + H(+) = hypoxanthine + NH4(+)</text>
        <dbReference type="Rhea" id="RHEA:23688"/>
        <dbReference type="ChEBI" id="CHEBI:15377"/>
        <dbReference type="ChEBI" id="CHEBI:15378"/>
        <dbReference type="ChEBI" id="CHEBI:16708"/>
        <dbReference type="ChEBI" id="CHEBI:17368"/>
        <dbReference type="ChEBI" id="CHEBI:28938"/>
        <dbReference type="EC" id="3.5.4.2"/>
    </reaction>
</comment>
<feature type="binding site" evidence="5">
    <location>
        <position position="16"/>
    </location>
    <ligand>
        <name>Zn(2+)</name>
        <dbReference type="ChEBI" id="CHEBI:29105"/>
        <note>catalytic</note>
    </ligand>
</feature>
<keyword evidence="4 5" id="KW-0546">Nucleotide metabolism</keyword>
<dbReference type="CDD" id="cd01320">
    <property type="entry name" value="ADA"/>
    <property type="match status" value="1"/>
</dbReference>
<evidence type="ECO:0000313" key="7">
    <source>
        <dbReference type="EMBL" id="RWX54596.1"/>
    </source>
</evidence>
<keyword evidence="8" id="KW-1185">Reference proteome</keyword>
<dbReference type="AlphaFoldDB" id="A0A3S3RGC0"/>
<dbReference type="GO" id="GO:0008270">
    <property type="term" value="F:zinc ion binding"/>
    <property type="evidence" value="ECO:0007669"/>
    <property type="project" value="UniProtKB-UniRule"/>
</dbReference>
<dbReference type="RefSeq" id="WP_128784865.1">
    <property type="nucleotide sequence ID" value="NZ_RJLM01000006.1"/>
</dbReference>
<feature type="binding site" evidence="5">
    <location>
        <position position="275"/>
    </location>
    <ligand>
        <name>Zn(2+)</name>
        <dbReference type="ChEBI" id="CHEBI:29105"/>
        <note>catalytic</note>
    </ligand>
</feature>
<keyword evidence="3 5" id="KW-0862">Zinc</keyword>
<proteinExistence type="inferred from homology"/>
<dbReference type="HAMAP" id="MF_01962">
    <property type="entry name" value="Adenine_deaminase"/>
    <property type="match status" value="1"/>
</dbReference>
<dbReference type="InterPro" id="IPR006330">
    <property type="entry name" value="Ado/ade_deaminase"/>
</dbReference>
<dbReference type="NCBIfam" id="TIGR01430">
    <property type="entry name" value="aden_deam"/>
    <property type="match status" value="1"/>
</dbReference>
<dbReference type="Proteomes" id="UP000287563">
    <property type="component" value="Unassembled WGS sequence"/>
</dbReference>